<gene>
    <name evidence="1" type="ORF">DPMN_154100</name>
</gene>
<name>A0A9D4JA13_DREPO</name>
<protein>
    <submittedName>
        <fullName evidence="1">Uncharacterized protein</fullName>
    </submittedName>
</protein>
<dbReference type="Proteomes" id="UP000828390">
    <property type="component" value="Unassembled WGS sequence"/>
</dbReference>
<reference evidence="1" key="1">
    <citation type="journal article" date="2019" name="bioRxiv">
        <title>The Genome of the Zebra Mussel, Dreissena polymorpha: A Resource for Invasive Species Research.</title>
        <authorList>
            <person name="McCartney M.A."/>
            <person name="Auch B."/>
            <person name="Kono T."/>
            <person name="Mallez S."/>
            <person name="Zhang Y."/>
            <person name="Obille A."/>
            <person name="Becker A."/>
            <person name="Abrahante J.E."/>
            <person name="Garbe J."/>
            <person name="Badalamenti J.P."/>
            <person name="Herman A."/>
            <person name="Mangelson H."/>
            <person name="Liachko I."/>
            <person name="Sullivan S."/>
            <person name="Sone E.D."/>
            <person name="Koren S."/>
            <person name="Silverstein K.A.T."/>
            <person name="Beckman K.B."/>
            <person name="Gohl D.M."/>
        </authorList>
    </citation>
    <scope>NUCLEOTIDE SEQUENCE</scope>
    <source>
        <strain evidence="1">Duluth1</strain>
        <tissue evidence="1">Whole animal</tissue>
    </source>
</reference>
<sequence length="137" mass="15351">MLNCLHFQTCLSPLCLFPSPPDKQCPLEKVRQIGREIRHTANCKITDADLQDYFHTLTTLLADPICLQHDPSAVIACTRLRDLQSDRMSITEVGDLFKEFNQMLNPSIKAGGSFIEMAERSVPKIIEKNVYALGATS</sequence>
<organism evidence="1 2">
    <name type="scientific">Dreissena polymorpha</name>
    <name type="common">Zebra mussel</name>
    <name type="synonym">Mytilus polymorpha</name>
    <dbReference type="NCBI Taxonomy" id="45954"/>
    <lineage>
        <taxon>Eukaryota</taxon>
        <taxon>Metazoa</taxon>
        <taxon>Spiralia</taxon>
        <taxon>Lophotrochozoa</taxon>
        <taxon>Mollusca</taxon>
        <taxon>Bivalvia</taxon>
        <taxon>Autobranchia</taxon>
        <taxon>Heteroconchia</taxon>
        <taxon>Euheterodonta</taxon>
        <taxon>Imparidentia</taxon>
        <taxon>Neoheterodontei</taxon>
        <taxon>Myida</taxon>
        <taxon>Dreissenoidea</taxon>
        <taxon>Dreissenidae</taxon>
        <taxon>Dreissena</taxon>
    </lineage>
</organism>
<comment type="caution">
    <text evidence="1">The sequence shown here is derived from an EMBL/GenBank/DDBJ whole genome shotgun (WGS) entry which is preliminary data.</text>
</comment>
<reference evidence="1" key="2">
    <citation type="submission" date="2020-11" db="EMBL/GenBank/DDBJ databases">
        <authorList>
            <person name="McCartney M.A."/>
            <person name="Auch B."/>
            <person name="Kono T."/>
            <person name="Mallez S."/>
            <person name="Becker A."/>
            <person name="Gohl D.M."/>
            <person name="Silverstein K.A.T."/>
            <person name="Koren S."/>
            <person name="Bechman K.B."/>
            <person name="Herman A."/>
            <person name="Abrahante J.E."/>
            <person name="Garbe J."/>
        </authorList>
    </citation>
    <scope>NUCLEOTIDE SEQUENCE</scope>
    <source>
        <strain evidence="1">Duluth1</strain>
        <tissue evidence="1">Whole animal</tissue>
    </source>
</reference>
<accession>A0A9D4JA13</accession>
<evidence type="ECO:0000313" key="1">
    <source>
        <dbReference type="EMBL" id="KAH3800467.1"/>
    </source>
</evidence>
<proteinExistence type="predicted"/>
<evidence type="ECO:0000313" key="2">
    <source>
        <dbReference type="Proteomes" id="UP000828390"/>
    </source>
</evidence>
<keyword evidence="2" id="KW-1185">Reference proteome</keyword>
<dbReference type="AlphaFoldDB" id="A0A9D4JA13"/>
<dbReference type="EMBL" id="JAIWYP010000007">
    <property type="protein sequence ID" value="KAH3800467.1"/>
    <property type="molecule type" value="Genomic_DNA"/>
</dbReference>